<sequence length="98" mass="11282">MLVSNAIRASLKRQAIKSPITIHYSFYEPNRRRDLDNISAVAHKFIQDALVKCRVIENDGWQYIKGFSDEFHVDKHNPRIEVTLIEAGDKDGRVDKAT</sequence>
<reference evidence="1 2" key="1">
    <citation type="submission" date="2019-01" db="EMBL/GenBank/DDBJ databases">
        <title>PMF-metabolizing Aryl O-demethylase.</title>
        <authorList>
            <person name="Kim M."/>
        </authorList>
    </citation>
    <scope>NUCLEOTIDE SEQUENCE [LARGE SCALE GENOMIC DNA]</scope>
    <source>
        <strain evidence="1 2">PMF1</strain>
    </source>
</reference>
<dbReference type="GO" id="GO:0000287">
    <property type="term" value="F:magnesium ion binding"/>
    <property type="evidence" value="ECO:0007669"/>
    <property type="project" value="InterPro"/>
</dbReference>
<dbReference type="SUPFAM" id="SSF103084">
    <property type="entry name" value="Holliday junction resolvase RusA"/>
    <property type="match status" value="1"/>
</dbReference>
<dbReference type="Gene3D" id="3.30.1330.70">
    <property type="entry name" value="Holliday junction resolvase RusA"/>
    <property type="match status" value="1"/>
</dbReference>
<accession>A0A4P6LVX9</accession>
<dbReference type="Proteomes" id="UP000289794">
    <property type="component" value="Chromosome"/>
</dbReference>
<dbReference type="InterPro" id="IPR036614">
    <property type="entry name" value="RusA-like_sf"/>
</dbReference>
<name>A0A4P6LVX9_9FIRM</name>
<proteinExistence type="predicted"/>
<dbReference type="AlphaFoldDB" id="A0A4P6LVX9"/>
<protein>
    <submittedName>
        <fullName evidence="1">Uncharacterized protein</fullName>
    </submittedName>
</protein>
<dbReference type="EMBL" id="CP035945">
    <property type="protein sequence ID" value="QBE95253.1"/>
    <property type="molecule type" value="Genomic_DNA"/>
</dbReference>
<dbReference type="GO" id="GO:0006310">
    <property type="term" value="P:DNA recombination"/>
    <property type="evidence" value="ECO:0007669"/>
    <property type="project" value="InterPro"/>
</dbReference>
<dbReference type="GO" id="GO:0006281">
    <property type="term" value="P:DNA repair"/>
    <property type="evidence" value="ECO:0007669"/>
    <property type="project" value="InterPro"/>
</dbReference>
<gene>
    <name evidence="1" type="ORF">PMF13cell1_00768</name>
</gene>
<evidence type="ECO:0000313" key="2">
    <source>
        <dbReference type="Proteomes" id="UP000289794"/>
    </source>
</evidence>
<evidence type="ECO:0000313" key="1">
    <source>
        <dbReference type="EMBL" id="QBE95253.1"/>
    </source>
</evidence>
<dbReference type="KEGG" id="bpro:PMF13cell1_00768"/>
<organism evidence="1 2">
    <name type="scientific">Blautia producta</name>
    <dbReference type="NCBI Taxonomy" id="33035"/>
    <lineage>
        <taxon>Bacteria</taxon>
        <taxon>Bacillati</taxon>
        <taxon>Bacillota</taxon>
        <taxon>Clostridia</taxon>
        <taxon>Lachnospirales</taxon>
        <taxon>Lachnospiraceae</taxon>
        <taxon>Blautia</taxon>
    </lineage>
</organism>